<accession>A0A9Q0EXK6</accession>
<feature type="region of interest" description="Disordered" evidence="1">
    <location>
        <begin position="1"/>
        <end position="90"/>
    </location>
</feature>
<organism evidence="2 3">
    <name type="scientific">Muraenolepis orangiensis</name>
    <name type="common">Patagonian moray cod</name>
    <dbReference type="NCBI Taxonomy" id="630683"/>
    <lineage>
        <taxon>Eukaryota</taxon>
        <taxon>Metazoa</taxon>
        <taxon>Chordata</taxon>
        <taxon>Craniata</taxon>
        <taxon>Vertebrata</taxon>
        <taxon>Euteleostomi</taxon>
        <taxon>Actinopterygii</taxon>
        <taxon>Neopterygii</taxon>
        <taxon>Teleostei</taxon>
        <taxon>Neoteleostei</taxon>
        <taxon>Acanthomorphata</taxon>
        <taxon>Zeiogadaria</taxon>
        <taxon>Gadariae</taxon>
        <taxon>Gadiformes</taxon>
        <taxon>Muraenolepidoidei</taxon>
        <taxon>Muraenolepididae</taxon>
        <taxon>Muraenolepis</taxon>
    </lineage>
</organism>
<evidence type="ECO:0000313" key="2">
    <source>
        <dbReference type="EMBL" id="KAJ3612422.1"/>
    </source>
</evidence>
<comment type="caution">
    <text evidence="2">The sequence shown here is derived from an EMBL/GenBank/DDBJ whole genome shotgun (WGS) entry which is preliminary data.</text>
</comment>
<dbReference type="EMBL" id="JANIIK010000036">
    <property type="protein sequence ID" value="KAJ3612422.1"/>
    <property type="molecule type" value="Genomic_DNA"/>
</dbReference>
<feature type="compositionally biased region" description="Acidic residues" evidence="1">
    <location>
        <begin position="1"/>
        <end position="13"/>
    </location>
</feature>
<sequence>MSDQDECPTEDPSESPRKGGTGGTRTPRDVDEVPGDEEEVPGDVDEAPGDVDEVPGDEEEVPGDEDPGFTHSQHHGGGGNRVSRQKKGSS</sequence>
<protein>
    <submittedName>
        <fullName evidence="2">Uncharacterized protein</fullName>
    </submittedName>
</protein>
<keyword evidence="3" id="KW-1185">Reference proteome</keyword>
<dbReference type="AlphaFoldDB" id="A0A9Q0EXK6"/>
<evidence type="ECO:0000313" key="3">
    <source>
        <dbReference type="Proteomes" id="UP001148018"/>
    </source>
</evidence>
<feature type="compositionally biased region" description="Acidic residues" evidence="1">
    <location>
        <begin position="32"/>
        <end position="67"/>
    </location>
</feature>
<proteinExistence type="predicted"/>
<gene>
    <name evidence="2" type="ORF">NHX12_020698</name>
</gene>
<name>A0A9Q0EXK6_9TELE</name>
<dbReference type="Proteomes" id="UP001148018">
    <property type="component" value="Unassembled WGS sequence"/>
</dbReference>
<reference evidence="2" key="1">
    <citation type="submission" date="2022-07" db="EMBL/GenBank/DDBJ databases">
        <title>Chromosome-level genome of Muraenolepis orangiensis.</title>
        <authorList>
            <person name="Kim J."/>
        </authorList>
    </citation>
    <scope>NUCLEOTIDE SEQUENCE</scope>
    <source>
        <strain evidence="2">KU_S4_2022</strain>
        <tissue evidence="2">Muscle</tissue>
    </source>
</reference>
<evidence type="ECO:0000256" key="1">
    <source>
        <dbReference type="SAM" id="MobiDB-lite"/>
    </source>
</evidence>